<dbReference type="Proteomes" id="UP000799755">
    <property type="component" value="Unassembled WGS sequence"/>
</dbReference>
<keyword evidence="2" id="KW-1185">Reference proteome</keyword>
<reference evidence="1" key="1">
    <citation type="journal article" date="2020" name="Stud. Mycol.">
        <title>101 Dothideomycetes genomes: a test case for predicting lifestyles and emergence of pathogens.</title>
        <authorList>
            <person name="Haridas S."/>
            <person name="Albert R."/>
            <person name="Binder M."/>
            <person name="Bloem J."/>
            <person name="Labutti K."/>
            <person name="Salamov A."/>
            <person name="Andreopoulos B."/>
            <person name="Baker S."/>
            <person name="Barry K."/>
            <person name="Bills G."/>
            <person name="Bluhm B."/>
            <person name="Cannon C."/>
            <person name="Castanera R."/>
            <person name="Culley D."/>
            <person name="Daum C."/>
            <person name="Ezra D."/>
            <person name="Gonzalez J."/>
            <person name="Henrissat B."/>
            <person name="Kuo A."/>
            <person name="Liang C."/>
            <person name="Lipzen A."/>
            <person name="Lutzoni F."/>
            <person name="Magnuson J."/>
            <person name="Mondo S."/>
            <person name="Nolan M."/>
            <person name="Ohm R."/>
            <person name="Pangilinan J."/>
            <person name="Park H.-J."/>
            <person name="Ramirez L."/>
            <person name="Alfaro M."/>
            <person name="Sun H."/>
            <person name="Tritt A."/>
            <person name="Yoshinaga Y."/>
            <person name="Zwiers L.-H."/>
            <person name="Turgeon B."/>
            <person name="Goodwin S."/>
            <person name="Spatafora J."/>
            <person name="Crous P."/>
            <person name="Grigoriev I."/>
        </authorList>
    </citation>
    <scope>NUCLEOTIDE SEQUENCE</scope>
    <source>
        <strain evidence="1">ATCC 200398</strain>
    </source>
</reference>
<organism evidence="1 2">
    <name type="scientific">Lindgomyces ingoldianus</name>
    <dbReference type="NCBI Taxonomy" id="673940"/>
    <lineage>
        <taxon>Eukaryota</taxon>
        <taxon>Fungi</taxon>
        <taxon>Dikarya</taxon>
        <taxon>Ascomycota</taxon>
        <taxon>Pezizomycotina</taxon>
        <taxon>Dothideomycetes</taxon>
        <taxon>Pleosporomycetidae</taxon>
        <taxon>Pleosporales</taxon>
        <taxon>Lindgomycetaceae</taxon>
        <taxon>Lindgomyces</taxon>
    </lineage>
</organism>
<sequence>MEWWHAGILMLAETISLGVLALPQAVAILGLVPGLLLILGLGLVATYTGYIIGQFKEAYPAMQSFADCGELVGRSISPLVGCICREIMAASQVLILVFIMGAHILSFAIAMNAMTDHATCTITFSVAGLVVCFVMGLPRTLKAVSYLSVFSCVSVIVSVAIAMIAIGVTKPDMGHIVVVHNGIPLVKGLGPVMNIVLAYAGHVAFFGFCSELKKPRDFPKALAFMQISAISFYMLIAAIIYYYAGPLVASPALGSASPIVRKICFGIAVPTIIIAGVINGSVGCKYIYVRIWKGTNVIHQNSVKSLGSWIGICAVSWAVSWIIAEAVPNFNLLLGLIAALFCSWFSFCLPASLWLWMNHGRWFSSSRKVTLTILNIGIFCLGATICIMGMWSSGVELRQGSAGKPFSCESNWHPMAESNL</sequence>
<protein>
    <submittedName>
        <fullName evidence="1">Amino acid transporter</fullName>
    </submittedName>
</protein>
<proteinExistence type="predicted"/>
<evidence type="ECO:0000313" key="2">
    <source>
        <dbReference type="Proteomes" id="UP000799755"/>
    </source>
</evidence>
<accession>A0ACB6QLM9</accession>
<comment type="caution">
    <text evidence="1">The sequence shown here is derived from an EMBL/GenBank/DDBJ whole genome shotgun (WGS) entry which is preliminary data.</text>
</comment>
<evidence type="ECO:0000313" key="1">
    <source>
        <dbReference type="EMBL" id="KAF2467032.1"/>
    </source>
</evidence>
<gene>
    <name evidence="1" type="ORF">BDR25DRAFT_267817</name>
</gene>
<name>A0ACB6QLM9_9PLEO</name>
<dbReference type="EMBL" id="MU003522">
    <property type="protein sequence ID" value="KAF2467032.1"/>
    <property type="molecule type" value="Genomic_DNA"/>
</dbReference>